<dbReference type="OrthoDB" id="4133219at2"/>
<keyword evidence="9" id="KW-1185">Reference proteome</keyword>
<dbReference type="SUPFAM" id="SSF48264">
    <property type="entry name" value="Cytochrome P450"/>
    <property type="match status" value="1"/>
</dbReference>
<dbReference type="GO" id="GO:0016705">
    <property type="term" value="F:oxidoreductase activity, acting on paired donors, with incorporation or reduction of molecular oxygen"/>
    <property type="evidence" value="ECO:0007669"/>
    <property type="project" value="InterPro"/>
</dbReference>
<dbReference type="InterPro" id="IPR001128">
    <property type="entry name" value="Cyt_P450"/>
</dbReference>
<evidence type="ECO:0000256" key="7">
    <source>
        <dbReference type="RuleBase" id="RU000461"/>
    </source>
</evidence>
<dbReference type="GO" id="GO:0005506">
    <property type="term" value="F:iron ion binding"/>
    <property type="evidence" value="ECO:0007669"/>
    <property type="project" value="InterPro"/>
</dbReference>
<comment type="similarity">
    <text evidence="1 7">Belongs to the cytochrome P450 family.</text>
</comment>
<organism evidence="8 9">
    <name type="scientific">Umezawaea tangerina</name>
    <dbReference type="NCBI Taxonomy" id="84725"/>
    <lineage>
        <taxon>Bacteria</taxon>
        <taxon>Bacillati</taxon>
        <taxon>Actinomycetota</taxon>
        <taxon>Actinomycetes</taxon>
        <taxon>Pseudonocardiales</taxon>
        <taxon>Pseudonocardiaceae</taxon>
        <taxon>Umezawaea</taxon>
    </lineage>
</organism>
<gene>
    <name evidence="8" type="ORF">CLV43_103681</name>
</gene>
<dbReference type="EMBL" id="PVTF01000003">
    <property type="protein sequence ID" value="PRY43932.1"/>
    <property type="molecule type" value="Genomic_DNA"/>
</dbReference>
<evidence type="ECO:0000256" key="2">
    <source>
        <dbReference type="ARBA" id="ARBA00022617"/>
    </source>
</evidence>
<evidence type="ECO:0000256" key="6">
    <source>
        <dbReference type="ARBA" id="ARBA00023033"/>
    </source>
</evidence>
<evidence type="ECO:0000313" key="9">
    <source>
        <dbReference type="Proteomes" id="UP000239494"/>
    </source>
</evidence>
<dbReference type="GO" id="GO:0020037">
    <property type="term" value="F:heme binding"/>
    <property type="evidence" value="ECO:0007669"/>
    <property type="project" value="InterPro"/>
</dbReference>
<evidence type="ECO:0000313" key="8">
    <source>
        <dbReference type="EMBL" id="PRY43932.1"/>
    </source>
</evidence>
<keyword evidence="5 7" id="KW-0408">Iron</keyword>
<keyword evidence="2 7" id="KW-0349">Heme</keyword>
<accession>A0A2T0TE42</accession>
<dbReference type="InterPro" id="IPR002397">
    <property type="entry name" value="Cyt_P450_B"/>
</dbReference>
<dbReference type="PANTHER" id="PTHR46696:SF1">
    <property type="entry name" value="CYTOCHROME P450 YJIB-RELATED"/>
    <property type="match status" value="1"/>
</dbReference>
<evidence type="ECO:0000256" key="1">
    <source>
        <dbReference type="ARBA" id="ARBA00010617"/>
    </source>
</evidence>
<dbReference type="GO" id="GO:0004497">
    <property type="term" value="F:monooxygenase activity"/>
    <property type="evidence" value="ECO:0007669"/>
    <property type="project" value="UniProtKB-KW"/>
</dbReference>
<keyword evidence="4 7" id="KW-0560">Oxidoreductase</keyword>
<comment type="caution">
    <text evidence="8">The sequence shown here is derived from an EMBL/GenBank/DDBJ whole genome shotgun (WGS) entry which is preliminary data.</text>
</comment>
<sequence>MTEPLEVATTAVTGPRTFPFSAPVGLAIDPVFAELRENEPVSRIRLPHGGDAWLLTRYADNRALLTDRRFSRAAAAGPAVPRLTVEPAGGSALSMMDGAGHARLRRLVAPAFSVRRIERLRPRIDRLTDDLLTAMLETGPPAELLEAFALPLPITVIWELLGVPQGNRDHFTGLASRLLSSTAYTRDQVQDAVDELSDYLADVIAERRADPGDDLLSELVHARDVDDRLSELELVTLCGTLLGAGYENVANAIANFTVLLTEDPSLMARLRAQPELVPNAVEEMLRYAMSGLGVSAPRVATEDVEIAGVLIRRGEAVFASLPSANHDPNAFADPDRIDFDRRATGHLAFGHGAHLCLGAVLARVELRVALAAVVSRIPGLRLAVPLDEVPWKLGLTVRGPRALPVTW</sequence>
<name>A0A2T0TE42_9PSEU</name>
<dbReference type="PRINTS" id="PR00359">
    <property type="entry name" value="BP450"/>
</dbReference>
<evidence type="ECO:0000256" key="4">
    <source>
        <dbReference type="ARBA" id="ARBA00023002"/>
    </source>
</evidence>
<dbReference type="PANTHER" id="PTHR46696">
    <property type="entry name" value="P450, PUTATIVE (EUROFUNG)-RELATED"/>
    <property type="match status" value="1"/>
</dbReference>
<dbReference type="FunFam" id="1.10.630.10:FF:000018">
    <property type="entry name" value="Cytochrome P450 monooxygenase"/>
    <property type="match status" value="1"/>
</dbReference>
<protein>
    <submittedName>
        <fullName evidence="8">Cytochrome P450</fullName>
    </submittedName>
</protein>
<dbReference type="Gene3D" id="1.10.630.10">
    <property type="entry name" value="Cytochrome P450"/>
    <property type="match status" value="1"/>
</dbReference>
<dbReference type="InterPro" id="IPR036396">
    <property type="entry name" value="Cyt_P450_sf"/>
</dbReference>
<keyword evidence="6 7" id="KW-0503">Monooxygenase</keyword>
<reference evidence="8 9" key="1">
    <citation type="submission" date="2018-03" db="EMBL/GenBank/DDBJ databases">
        <title>Genomic Encyclopedia of Archaeal and Bacterial Type Strains, Phase II (KMG-II): from individual species to whole genera.</title>
        <authorList>
            <person name="Goeker M."/>
        </authorList>
    </citation>
    <scope>NUCLEOTIDE SEQUENCE [LARGE SCALE GENOMIC DNA]</scope>
    <source>
        <strain evidence="8 9">DSM 44720</strain>
    </source>
</reference>
<dbReference type="CDD" id="cd11031">
    <property type="entry name" value="Cyp158A-like"/>
    <property type="match status" value="1"/>
</dbReference>
<dbReference type="AlphaFoldDB" id="A0A2T0TE42"/>
<keyword evidence="3 7" id="KW-0479">Metal-binding</keyword>
<evidence type="ECO:0000256" key="3">
    <source>
        <dbReference type="ARBA" id="ARBA00022723"/>
    </source>
</evidence>
<evidence type="ECO:0000256" key="5">
    <source>
        <dbReference type="ARBA" id="ARBA00023004"/>
    </source>
</evidence>
<dbReference type="RefSeq" id="WP_106187431.1">
    <property type="nucleotide sequence ID" value="NZ_PVTF01000003.1"/>
</dbReference>
<dbReference type="PROSITE" id="PS00086">
    <property type="entry name" value="CYTOCHROME_P450"/>
    <property type="match status" value="1"/>
</dbReference>
<proteinExistence type="inferred from homology"/>
<dbReference type="Proteomes" id="UP000239494">
    <property type="component" value="Unassembled WGS sequence"/>
</dbReference>
<dbReference type="Pfam" id="PF00067">
    <property type="entry name" value="p450"/>
    <property type="match status" value="1"/>
</dbReference>
<dbReference type="InterPro" id="IPR017972">
    <property type="entry name" value="Cyt_P450_CS"/>
</dbReference>